<name>A0A329TJA4_9FIRM</name>
<feature type="chain" id="PRO_5016409315" evidence="2">
    <location>
        <begin position="25"/>
        <end position="382"/>
    </location>
</feature>
<evidence type="ECO:0000313" key="4">
    <source>
        <dbReference type="EMBL" id="RAW48606.1"/>
    </source>
</evidence>
<protein>
    <submittedName>
        <fullName evidence="4">Lipase</fullName>
    </submittedName>
</protein>
<gene>
    <name evidence="4" type="ORF">C4N25_10830</name>
</gene>
<proteinExistence type="predicted"/>
<comment type="caution">
    <text evidence="4">The sequence shown here is derived from an EMBL/GenBank/DDBJ whole genome shotgun (WGS) entry which is preliminary data.</text>
</comment>
<dbReference type="RefSeq" id="WP_112116063.1">
    <property type="nucleotide sequence ID" value="NZ_PRKZ01000008.1"/>
</dbReference>
<evidence type="ECO:0000259" key="3">
    <source>
        <dbReference type="Pfam" id="PF13472"/>
    </source>
</evidence>
<dbReference type="EMBL" id="PRKZ01000008">
    <property type="protein sequence ID" value="RAW48606.1"/>
    <property type="molecule type" value="Genomic_DNA"/>
</dbReference>
<dbReference type="InterPro" id="IPR013830">
    <property type="entry name" value="SGNH_hydro"/>
</dbReference>
<feature type="compositionally biased region" description="Low complexity" evidence="1">
    <location>
        <begin position="66"/>
        <end position="83"/>
    </location>
</feature>
<dbReference type="AlphaFoldDB" id="A0A329TJA4"/>
<feature type="domain" description="SGNH hydrolase-type esterase" evidence="3">
    <location>
        <begin position="104"/>
        <end position="367"/>
    </location>
</feature>
<dbReference type="SUPFAM" id="SSF52266">
    <property type="entry name" value="SGNH hydrolase"/>
    <property type="match status" value="1"/>
</dbReference>
<organism evidence="4 5">
    <name type="scientific">Faecalibacterium prausnitzii</name>
    <dbReference type="NCBI Taxonomy" id="853"/>
    <lineage>
        <taxon>Bacteria</taxon>
        <taxon>Bacillati</taxon>
        <taxon>Bacillota</taxon>
        <taxon>Clostridia</taxon>
        <taxon>Eubacteriales</taxon>
        <taxon>Oscillospiraceae</taxon>
        <taxon>Faecalibacterium</taxon>
    </lineage>
</organism>
<dbReference type="InterPro" id="IPR036514">
    <property type="entry name" value="SGNH_hydro_sf"/>
</dbReference>
<dbReference type="Pfam" id="PF13472">
    <property type="entry name" value="Lipase_GDSL_2"/>
    <property type="match status" value="1"/>
</dbReference>
<reference evidence="4 5" key="1">
    <citation type="submission" date="2018-02" db="EMBL/GenBank/DDBJ databases">
        <title>Complete genome sequencing of Faecalibacterium prausnitzii strains isolated from the human gut.</title>
        <authorList>
            <person name="Fitzgerald B.C."/>
            <person name="Shkoporov A.N."/>
            <person name="Ross P.R."/>
            <person name="Hill C."/>
        </authorList>
    </citation>
    <scope>NUCLEOTIDE SEQUENCE [LARGE SCALE GENOMIC DNA]</scope>
    <source>
        <strain evidence="4 5">APC942/8-14-2</strain>
    </source>
</reference>
<dbReference type="Gene3D" id="3.40.50.1110">
    <property type="entry name" value="SGNH hydrolase"/>
    <property type="match status" value="1"/>
</dbReference>
<feature type="signal peptide" evidence="2">
    <location>
        <begin position="1"/>
        <end position="24"/>
    </location>
</feature>
<keyword evidence="2" id="KW-0732">Signal</keyword>
<evidence type="ECO:0000313" key="5">
    <source>
        <dbReference type="Proteomes" id="UP000251634"/>
    </source>
</evidence>
<evidence type="ECO:0000256" key="1">
    <source>
        <dbReference type="SAM" id="MobiDB-lite"/>
    </source>
</evidence>
<dbReference type="Proteomes" id="UP000251634">
    <property type="component" value="Unassembled WGS sequence"/>
</dbReference>
<feature type="region of interest" description="Disordered" evidence="1">
    <location>
        <begin position="66"/>
        <end position="95"/>
    </location>
</feature>
<evidence type="ECO:0000256" key="2">
    <source>
        <dbReference type="SAM" id="SignalP"/>
    </source>
</evidence>
<sequence length="382" mass="41285">MKKKFVSLLLAAALVFSLGVPAFAEGAEALPAEPEAAVAEAEPEMAPKDETNEVVVTLGDTVTATTTEQAPAADTKTTAPAADSTKETAADTESTEQKQITYVALGDSIVAGVGLADVQYSANGTSTYGVDMRPNFKGYSPDCYVGKVASKLGLDRDHAIDLGLPALTAPDLVDMVRDGKMPQMNMESGCYYVYPEFQDYIRKADVISIQIGSNDAFVPCVAGLWNATNHKSDALASIILSGNLRSSGSAVSTILKGIKDMELTKEEKNASWKLITSDMAKICDRIYPQTTSALISVVQEIRKLNPDAQILLMGYTDPVPFIPCWHNYFRKLNKFEKQLAETYDLTYVAIPKAKTDLDVHPTIKGHEYIANKIVNAIDVKAE</sequence>
<accession>A0A329TJA4</accession>